<dbReference type="InterPro" id="IPR042410">
    <property type="entry name" value="WBSCR13"/>
</dbReference>
<dbReference type="PANTHER" id="PTHR44321">
    <property type="entry name" value="TRANSDUCIN BETA-LIKE PROTEIN 2"/>
    <property type="match status" value="1"/>
</dbReference>
<dbReference type="Gene3D" id="2.130.10.10">
    <property type="entry name" value="YVTN repeat-like/Quinoprotein amine dehydrogenase"/>
    <property type="match status" value="1"/>
</dbReference>
<dbReference type="Proteomes" id="UP000039865">
    <property type="component" value="Unassembled WGS sequence"/>
</dbReference>
<dbReference type="InParanoid" id="A0A078ACJ5"/>
<protein>
    <submittedName>
        <fullName evidence="2">Uncharacterized protein</fullName>
    </submittedName>
</protein>
<feature type="compositionally biased region" description="Basic and acidic residues" evidence="1">
    <location>
        <begin position="16"/>
        <end position="43"/>
    </location>
</feature>
<name>A0A078ACJ5_STYLE</name>
<evidence type="ECO:0000313" key="3">
    <source>
        <dbReference type="Proteomes" id="UP000039865"/>
    </source>
</evidence>
<dbReference type="GO" id="GO:0005783">
    <property type="term" value="C:endoplasmic reticulum"/>
    <property type="evidence" value="ECO:0007669"/>
    <property type="project" value="TreeGrafter"/>
</dbReference>
<dbReference type="InterPro" id="IPR015943">
    <property type="entry name" value="WD40/YVTN_repeat-like_dom_sf"/>
</dbReference>
<feature type="region of interest" description="Disordered" evidence="1">
    <location>
        <begin position="15"/>
        <end position="74"/>
    </location>
</feature>
<evidence type="ECO:0000313" key="2">
    <source>
        <dbReference type="EMBL" id="CDW79586.1"/>
    </source>
</evidence>
<keyword evidence="3" id="KW-1185">Reference proteome</keyword>
<dbReference type="PANTHER" id="PTHR44321:SF1">
    <property type="entry name" value="TRANSDUCIN BETA-LIKE PROTEIN 2"/>
    <property type="match status" value="1"/>
</dbReference>
<feature type="compositionally biased region" description="Polar residues" evidence="1">
    <location>
        <begin position="44"/>
        <end position="61"/>
    </location>
</feature>
<gene>
    <name evidence="2" type="primary">Contig1099.g1193</name>
    <name evidence="2" type="ORF">STYLEM_8576</name>
</gene>
<organism evidence="2 3">
    <name type="scientific">Stylonychia lemnae</name>
    <name type="common">Ciliate</name>
    <dbReference type="NCBI Taxonomy" id="5949"/>
    <lineage>
        <taxon>Eukaryota</taxon>
        <taxon>Sar</taxon>
        <taxon>Alveolata</taxon>
        <taxon>Ciliophora</taxon>
        <taxon>Intramacronucleata</taxon>
        <taxon>Spirotrichea</taxon>
        <taxon>Stichotrichia</taxon>
        <taxon>Sporadotrichida</taxon>
        <taxon>Oxytrichidae</taxon>
        <taxon>Stylonychinae</taxon>
        <taxon>Stylonychia</taxon>
    </lineage>
</organism>
<sequence>MILSFIFITKLSGQKIQEEKRQKQEELKKEEQKSSEKLNEKTQQKQAEQNHTSFKQLKTQSKGGKKKVKGGNNPEHENYVAGFKGFNSSVVDFDYYDFGNGTVLFIVAEESSVIKAVYSRNIQNESEYIQQLQKLQSGQNILSVSLGPSRVTDSKSFTMIVAVAIFDHCSVVLHELSFQNDQIKFTNLNRALSNIHKIPVKTIRLSKKQPNLMVSCGDESDVTIKLWNISTSSSEPITQISTSQIKHKYMTQGQEFDFYAVAAKTTDTRIYQVVYNQGVLKGSSKYCVTTAKDQQLIVYSIDEYYKQAKVILSQQITSLDDLTLSTVSVVTTSKNITHLFLAIANGQNTEVFHGVVVHDMKPVQSILRINDAQLDNISQIQFFYDIQQEEIFLITSARQDFRLNIWKMPNVL</sequence>
<dbReference type="SUPFAM" id="SSF50978">
    <property type="entry name" value="WD40 repeat-like"/>
    <property type="match status" value="1"/>
</dbReference>
<dbReference type="AlphaFoldDB" id="A0A078ACJ5"/>
<dbReference type="GO" id="GO:0030968">
    <property type="term" value="P:endoplasmic reticulum unfolded protein response"/>
    <property type="evidence" value="ECO:0007669"/>
    <property type="project" value="TreeGrafter"/>
</dbReference>
<proteinExistence type="predicted"/>
<dbReference type="EMBL" id="CCKQ01008142">
    <property type="protein sequence ID" value="CDW79586.1"/>
    <property type="molecule type" value="Genomic_DNA"/>
</dbReference>
<evidence type="ECO:0000256" key="1">
    <source>
        <dbReference type="SAM" id="MobiDB-lite"/>
    </source>
</evidence>
<dbReference type="InterPro" id="IPR036322">
    <property type="entry name" value="WD40_repeat_dom_sf"/>
</dbReference>
<accession>A0A078ACJ5</accession>
<reference evidence="2 3" key="1">
    <citation type="submission" date="2014-06" db="EMBL/GenBank/DDBJ databases">
        <authorList>
            <person name="Swart Estienne"/>
        </authorList>
    </citation>
    <scope>NUCLEOTIDE SEQUENCE [LARGE SCALE GENOMIC DNA]</scope>
    <source>
        <strain evidence="2 3">130c</strain>
    </source>
</reference>